<evidence type="ECO:0000259" key="1">
    <source>
        <dbReference type="Pfam" id="PF13643"/>
    </source>
</evidence>
<evidence type="ECO:0000313" key="3">
    <source>
        <dbReference type="Proteomes" id="UP000094609"/>
    </source>
</evidence>
<dbReference type="Proteomes" id="UP000094609">
    <property type="component" value="Chromosome"/>
</dbReference>
<dbReference type="STRING" id="1193502.SHALO_0509"/>
<reference evidence="3" key="1">
    <citation type="submission" date="2016-08" db="EMBL/GenBank/DDBJ databases">
        <title>Complete genome sequence of the organohalide-respiring Epsilonproteobacterium Sulfurospirillum halorespirans.</title>
        <authorList>
            <person name="Goris T."/>
            <person name="Zimmermann J."/>
            <person name="Schenz B."/>
            <person name="Lemos M."/>
            <person name="Hackermueller J."/>
            <person name="Diekert G."/>
        </authorList>
    </citation>
    <scope>NUCLEOTIDE SEQUENCE [LARGE SCALE GENOMIC DNA]</scope>
    <source>
        <strain>DSM 13726</strain>
        <strain evidence="3">PCE-M2</strain>
    </source>
</reference>
<dbReference type="AlphaFoldDB" id="A0A1D7TH16"/>
<sequence length="221" mass="25087">MIKKYKHDKGYIVSKYYPPELETEQFHCPHCNVYAKQIWLSLASNGYIIKTHRLCTCTHCNKTSIWNVDKKIMVDPVMTTNIPPHLDMPEEIQALYMEALSVIDLSPRASSALLRLALQNLMPLIGANTGKLDKDIAKLVAEGLQEEIQQALDYCRVIGNNAVHPNELNLDDTPEIAHAMFEMINFIVEEKIAKPKRVKALFEKLPTGAKEAIDKRDKKST</sequence>
<dbReference type="Pfam" id="PF13643">
    <property type="entry name" value="DUF4145"/>
    <property type="match status" value="1"/>
</dbReference>
<accession>A0A1D7TH16</accession>
<dbReference type="KEGG" id="shal:SHALO_0509"/>
<evidence type="ECO:0000313" key="2">
    <source>
        <dbReference type="EMBL" id="AOO64299.1"/>
    </source>
</evidence>
<name>A0A1D7TH16_9BACT</name>
<proteinExistence type="predicted"/>
<keyword evidence="3" id="KW-1185">Reference proteome</keyword>
<organism evidence="2 3">
    <name type="scientific">Sulfurospirillum halorespirans DSM 13726</name>
    <dbReference type="NCBI Taxonomy" id="1193502"/>
    <lineage>
        <taxon>Bacteria</taxon>
        <taxon>Pseudomonadati</taxon>
        <taxon>Campylobacterota</taxon>
        <taxon>Epsilonproteobacteria</taxon>
        <taxon>Campylobacterales</taxon>
        <taxon>Sulfurospirillaceae</taxon>
        <taxon>Sulfurospirillum</taxon>
    </lineage>
</organism>
<feature type="domain" description="DUF4145" evidence="1">
    <location>
        <begin position="98"/>
        <end position="177"/>
    </location>
</feature>
<dbReference type="InterPro" id="IPR025285">
    <property type="entry name" value="DUF4145"/>
</dbReference>
<protein>
    <recommendedName>
        <fullName evidence="1">DUF4145 domain-containing protein</fullName>
    </recommendedName>
</protein>
<dbReference type="EMBL" id="CP017111">
    <property type="protein sequence ID" value="AOO64299.1"/>
    <property type="molecule type" value="Genomic_DNA"/>
</dbReference>
<gene>
    <name evidence="2" type="ORF">SHALO_0509</name>
</gene>